<evidence type="ECO:0008006" key="4">
    <source>
        <dbReference type="Google" id="ProtNLM"/>
    </source>
</evidence>
<dbReference type="AlphaFoldDB" id="A0A2P2GLS7"/>
<gene>
    <name evidence="2" type="ORF">VO63_18000</name>
</gene>
<feature type="chain" id="PRO_5015131717" description="SMP-30/Gluconolactonase/LRE-like region domain-containing protein" evidence="1">
    <location>
        <begin position="30"/>
        <end position="316"/>
    </location>
</feature>
<dbReference type="PANTHER" id="PTHR42060">
    <property type="entry name" value="NHL REPEAT-CONTAINING PROTEIN-RELATED"/>
    <property type="match status" value="1"/>
</dbReference>
<dbReference type="EMBL" id="LAQS01000026">
    <property type="protein sequence ID" value="KKZ72460.1"/>
    <property type="molecule type" value="Genomic_DNA"/>
</dbReference>
<protein>
    <recommendedName>
        <fullName evidence="4">SMP-30/Gluconolactonase/LRE-like region domain-containing protein</fullName>
    </recommendedName>
</protein>
<keyword evidence="3" id="KW-1185">Reference proteome</keyword>
<keyword evidence="1" id="KW-0732">Signal</keyword>
<evidence type="ECO:0000313" key="3">
    <source>
        <dbReference type="Proteomes" id="UP000265325"/>
    </source>
</evidence>
<dbReference type="SUPFAM" id="SSF63829">
    <property type="entry name" value="Calcium-dependent phosphotriesterase"/>
    <property type="match status" value="1"/>
</dbReference>
<dbReference type="PANTHER" id="PTHR42060:SF1">
    <property type="entry name" value="NHL REPEAT-CONTAINING PROTEIN"/>
    <property type="match status" value="1"/>
</dbReference>
<dbReference type="InterPro" id="IPR052998">
    <property type="entry name" value="Hetero-Diels-Alderase-like"/>
</dbReference>
<dbReference type="Proteomes" id="UP000265325">
    <property type="component" value="Unassembled WGS sequence"/>
</dbReference>
<reference evidence="2 3" key="1">
    <citation type="submission" date="2015-05" db="EMBL/GenBank/DDBJ databases">
        <title>Draft Genome assembly of Streptomyces showdoensis.</title>
        <authorList>
            <person name="Thapa K.K."/>
            <person name="Metsa-Ketela M."/>
        </authorList>
    </citation>
    <scope>NUCLEOTIDE SEQUENCE [LARGE SCALE GENOMIC DNA]</scope>
    <source>
        <strain evidence="2 3">ATCC 15227</strain>
    </source>
</reference>
<name>A0A2P2GLS7_STREW</name>
<dbReference type="RefSeq" id="WP_046908852.1">
    <property type="nucleotide sequence ID" value="NZ_BAAAXG010000026.1"/>
</dbReference>
<evidence type="ECO:0000256" key="1">
    <source>
        <dbReference type="SAM" id="SignalP"/>
    </source>
</evidence>
<dbReference type="InterPro" id="IPR011042">
    <property type="entry name" value="6-blade_b-propeller_TolB-like"/>
</dbReference>
<proteinExistence type="predicted"/>
<evidence type="ECO:0000313" key="2">
    <source>
        <dbReference type="EMBL" id="KKZ72460.1"/>
    </source>
</evidence>
<accession>A0A2P2GLS7</accession>
<organism evidence="2 3">
    <name type="scientific">Streptomyces showdoensis</name>
    <dbReference type="NCBI Taxonomy" id="68268"/>
    <lineage>
        <taxon>Bacteria</taxon>
        <taxon>Bacillati</taxon>
        <taxon>Actinomycetota</taxon>
        <taxon>Actinomycetes</taxon>
        <taxon>Kitasatosporales</taxon>
        <taxon>Streptomycetaceae</taxon>
        <taxon>Streptomyces</taxon>
    </lineage>
</organism>
<dbReference type="Gene3D" id="2.120.10.30">
    <property type="entry name" value="TolB, C-terminal domain"/>
    <property type="match status" value="1"/>
</dbReference>
<feature type="signal peptide" evidence="1">
    <location>
        <begin position="1"/>
        <end position="29"/>
    </location>
</feature>
<sequence>MHAPRRLLGLATAAALAATVVATAVPASAHHRARTVTHLDLAGGQQPENLVLRPDGSAAVTFALTGQVAEVSRDGRVNVLAQLPAPAAGRTPVLGSRTFAAGIDRVGRSLYVALSTGTAEETGIWRVTRGKAPVRVAALPATSLLNGLAVDADNGWIYVADSVDATVWRAPLDGDGPATAWYRSPSLAPTQGFLGANGLKLHRGAVWVSNLDAGTLLRVPVRWNGAAGTARTVASGLGAVDDFAFTGRGDELLATGIKENVVLRLTPGRGVTRVLSEADGLSNPTAVAVEDGRAVVTSAAYFTQKDPNVLGVRLAR</sequence>
<dbReference type="InterPro" id="IPR006311">
    <property type="entry name" value="TAT_signal"/>
</dbReference>
<dbReference type="PROSITE" id="PS51318">
    <property type="entry name" value="TAT"/>
    <property type="match status" value="1"/>
</dbReference>
<comment type="caution">
    <text evidence="2">The sequence shown here is derived from an EMBL/GenBank/DDBJ whole genome shotgun (WGS) entry which is preliminary data.</text>
</comment>